<accession>A0A8D8ZCL5</accession>
<dbReference type="EMBL" id="HBUF01478166">
    <property type="protein sequence ID" value="CAG6744902.1"/>
    <property type="molecule type" value="Transcribed_RNA"/>
</dbReference>
<sequence length="114" mass="13473">MGFLVATSSRFFADTSFRFRVRSWFIPLVRLAGSFHSIILDNTYSRFVFFQNSDDIATRKAIQWTADCSNVKTLFLGRESILSLIIILLKNKYHVWKFLDNYQVPCYINEFNIR</sequence>
<name>A0A8D8ZCL5_9HEMI</name>
<organism evidence="1">
    <name type="scientific">Cacopsylla melanoneura</name>
    <dbReference type="NCBI Taxonomy" id="428564"/>
    <lineage>
        <taxon>Eukaryota</taxon>
        <taxon>Metazoa</taxon>
        <taxon>Ecdysozoa</taxon>
        <taxon>Arthropoda</taxon>
        <taxon>Hexapoda</taxon>
        <taxon>Insecta</taxon>
        <taxon>Pterygota</taxon>
        <taxon>Neoptera</taxon>
        <taxon>Paraneoptera</taxon>
        <taxon>Hemiptera</taxon>
        <taxon>Sternorrhyncha</taxon>
        <taxon>Psylloidea</taxon>
        <taxon>Psyllidae</taxon>
        <taxon>Psyllinae</taxon>
        <taxon>Cacopsylla</taxon>
    </lineage>
</organism>
<protein>
    <submittedName>
        <fullName evidence="1">Uncharacterized protein</fullName>
    </submittedName>
</protein>
<reference evidence="1" key="1">
    <citation type="submission" date="2021-05" db="EMBL/GenBank/DDBJ databases">
        <authorList>
            <person name="Alioto T."/>
            <person name="Alioto T."/>
            <person name="Gomez Garrido J."/>
        </authorList>
    </citation>
    <scope>NUCLEOTIDE SEQUENCE</scope>
</reference>
<proteinExistence type="predicted"/>
<dbReference type="AlphaFoldDB" id="A0A8D8ZCL5"/>
<evidence type="ECO:0000313" key="1">
    <source>
        <dbReference type="EMBL" id="CAG6744902.1"/>
    </source>
</evidence>